<accession>A0A4C1Y9N4</accession>
<dbReference type="EMBL" id="BGZK01001101">
    <property type="protein sequence ID" value="GBP71237.1"/>
    <property type="molecule type" value="Genomic_DNA"/>
</dbReference>
<dbReference type="AlphaFoldDB" id="A0A4C1Y9N4"/>
<gene>
    <name evidence="1" type="ORF">EVAR_44876_1</name>
</gene>
<comment type="caution">
    <text evidence="1">The sequence shown here is derived from an EMBL/GenBank/DDBJ whole genome shotgun (WGS) entry which is preliminary data.</text>
</comment>
<keyword evidence="2" id="KW-1185">Reference proteome</keyword>
<evidence type="ECO:0000313" key="2">
    <source>
        <dbReference type="Proteomes" id="UP000299102"/>
    </source>
</evidence>
<proteinExistence type="predicted"/>
<sequence length="138" mass="15133">MDMVRSYHVKIWYLPTLLENRPIEPPLQDIILTTYDPGPPGPGLHPGSPVTKSGLRPDHVVGPLNVSTEQVNVPPPSGVAVVMLDTRSCKVIERFNVPQPISRANCVRVRADDVTNTGSYPGVVRQMGCDLADRRLNT</sequence>
<dbReference type="Proteomes" id="UP000299102">
    <property type="component" value="Unassembled WGS sequence"/>
</dbReference>
<organism evidence="1 2">
    <name type="scientific">Eumeta variegata</name>
    <name type="common">Bagworm moth</name>
    <name type="synonym">Eumeta japonica</name>
    <dbReference type="NCBI Taxonomy" id="151549"/>
    <lineage>
        <taxon>Eukaryota</taxon>
        <taxon>Metazoa</taxon>
        <taxon>Ecdysozoa</taxon>
        <taxon>Arthropoda</taxon>
        <taxon>Hexapoda</taxon>
        <taxon>Insecta</taxon>
        <taxon>Pterygota</taxon>
        <taxon>Neoptera</taxon>
        <taxon>Endopterygota</taxon>
        <taxon>Lepidoptera</taxon>
        <taxon>Glossata</taxon>
        <taxon>Ditrysia</taxon>
        <taxon>Tineoidea</taxon>
        <taxon>Psychidae</taxon>
        <taxon>Oiketicinae</taxon>
        <taxon>Eumeta</taxon>
    </lineage>
</organism>
<name>A0A4C1Y9N4_EUMVA</name>
<protein>
    <submittedName>
        <fullName evidence="1">Uncharacterized protein</fullName>
    </submittedName>
</protein>
<evidence type="ECO:0000313" key="1">
    <source>
        <dbReference type="EMBL" id="GBP71237.1"/>
    </source>
</evidence>
<reference evidence="1 2" key="1">
    <citation type="journal article" date="2019" name="Commun. Biol.">
        <title>The bagworm genome reveals a unique fibroin gene that provides high tensile strength.</title>
        <authorList>
            <person name="Kono N."/>
            <person name="Nakamura H."/>
            <person name="Ohtoshi R."/>
            <person name="Tomita M."/>
            <person name="Numata K."/>
            <person name="Arakawa K."/>
        </authorList>
    </citation>
    <scope>NUCLEOTIDE SEQUENCE [LARGE SCALE GENOMIC DNA]</scope>
</reference>